<dbReference type="Proteomes" id="UP001595526">
    <property type="component" value="Unassembled WGS sequence"/>
</dbReference>
<name>A0ABV7JN48_9SPHI</name>
<gene>
    <name evidence="1" type="ORF">ACFOET_18105</name>
</gene>
<protein>
    <submittedName>
        <fullName evidence="1">Uncharacterized protein</fullName>
    </submittedName>
</protein>
<dbReference type="InterPro" id="IPR023393">
    <property type="entry name" value="START-like_dom_sf"/>
</dbReference>
<sequence length="66" mass="7648">MKIKRSMKDGTTHVESHRSFIDLQAKGPYRLWRHHHGYIKNQKGVLVLDTVDYQLHSVLAIPSGHD</sequence>
<dbReference type="RefSeq" id="WP_379025257.1">
    <property type="nucleotide sequence ID" value="NZ_JBHRTA010000056.1"/>
</dbReference>
<evidence type="ECO:0000313" key="2">
    <source>
        <dbReference type="Proteomes" id="UP001595526"/>
    </source>
</evidence>
<dbReference type="Gene3D" id="3.30.530.20">
    <property type="match status" value="1"/>
</dbReference>
<evidence type="ECO:0000313" key="1">
    <source>
        <dbReference type="EMBL" id="MFC3199535.1"/>
    </source>
</evidence>
<comment type="caution">
    <text evidence="1">The sequence shown here is derived from an EMBL/GenBank/DDBJ whole genome shotgun (WGS) entry which is preliminary data.</text>
</comment>
<proteinExistence type="predicted"/>
<keyword evidence="2" id="KW-1185">Reference proteome</keyword>
<organism evidence="1 2">
    <name type="scientific">Parapedobacter deserti</name>
    <dbReference type="NCBI Taxonomy" id="1912957"/>
    <lineage>
        <taxon>Bacteria</taxon>
        <taxon>Pseudomonadati</taxon>
        <taxon>Bacteroidota</taxon>
        <taxon>Sphingobacteriia</taxon>
        <taxon>Sphingobacteriales</taxon>
        <taxon>Sphingobacteriaceae</taxon>
        <taxon>Parapedobacter</taxon>
    </lineage>
</organism>
<dbReference type="EMBL" id="JBHRTA010000056">
    <property type="protein sequence ID" value="MFC3199535.1"/>
    <property type="molecule type" value="Genomic_DNA"/>
</dbReference>
<reference evidence="2" key="1">
    <citation type="journal article" date="2019" name="Int. J. Syst. Evol. Microbiol.">
        <title>The Global Catalogue of Microorganisms (GCM) 10K type strain sequencing project: providing services to taxonomists for standard genome sequencing and annotation.</title>
        <authorList>
            <consortium name="The Broad Institute Genomics Platform"/>
            <consortium name="The Broad Institute Genome Sequencing Center for Infectious Disease"/>
            <person name="Wu L."/>
            <person name="Ma J."/>
        </authorList>
    </citation>
    <scope>NUCLEOTIDE SEQUENCE [LARGE SCALE GENOMIC DNA]</scope>
    <source>
        <strain evidence="2">KCTC 52416</strain>
    </source>
</reference>
<accession>A0ABV7JN48</accession>